<dbReference type="OrthoDB" id="4807647at2"/>
<dbReference type="SUPFAM" id="SSF109854">
    <property type="entry name" value="DinB/YfiT-like putative metalloenzymes"/>
    <property type="match status" value="1"/>
</dbReference>
<dbReference type="EMBL" id="SGWQ01000001">
    <property type="protein sequence ID" value="RZS44982.1"/>
    <property type="molecule type" value="Genomic_DNA"/>
</dbReference>
<dbReference type="Gene3D" id="1.20.120.450">
    <property type="entry name" value="dinb family like domain"/>
    <property type="match status" value="1"/>
</dbReference>
<evidence type="ECO:0000313" key="1">
    <source>
        <dbReference type="EMBL" id="RZS44982.1"/>
    </source>
</evidence>
<sequence>MHTDDLLLFADRALDGMCDIVSGLGDELANTRPPLPGANSPYQVLTHCLGVMEYWAGQLIAGRAITRDRPAEFTASGPVDELVSLVAQRKQRFRDDLVHVRPGALVSTPPPKSWLPDGYPFTHEVVLLHVLEELCQHHGQMEITRDMLIGMAERLPSE</sequence>
<dbReference type="RefSeq" id="WP_130342589.1">
    <property type="nucleotide sequence ID" value="NZ_SGWQ01000001.1"/>
</dbReference>
<dbReference type="InterPro" id="IPR034660">
    <property type="entry name" value="DinB/YfiT-like"/>
</dbReference>
<organism evidence="1 2">
    <name type="scientific">Herbihabitans rhizosphaerae</name>
    <dbReference type="NCBI Taxonomy" id="1872711"/>
    <lineage>
        <taxon>Bacteria</taxon>
        <taxon>Bacillati</taxon>
        <taxon>Actinomycetota</taxon>
        <taxon>Actinomycetes</taxon>
        <taxon>Pseudonocardiales</taxon>
        <taxon>Pseudonocardiaceae</taxon>
        <taxon>Herbihabitans</taxon>
    </lineage>
</organism>
<accession>A0A4Q7L979</accession>
<dbReference type="InterPro" id="IPR007061">
    <property type="entry name" value="MST-like"/>
</dbReference>
<dbReference type="AlphaFoldDB" id="A0A4Q7L979"/>
<proteinExistence type="predicted"/>
<protein>
    <submittedName>
        <fullName evidence="1">Uncharacterized protein DUF664</fullName>
    </submittedName>
</protein>
<comment type="caution">
    <text evidence="1">The sequence shown here is derived from an EMBL/GenBank/DDBJ whole genome shotgun (WGS) entry which is preliminary data.</text>
</comment>
<keyword evidence="2" id="KW-1185">Reference proteome</keyword>
<evidence type="ECO:0000313" key="2">
    <source>
        <dbReference type="Proteomes" id="UP000294257"/>
    </source>
</evidence>
<name>A0A4Q7L979_9PSEU</name>
<reference evidence="1 2" key="1">
    <citation type="submission" date="2019-02" db="EMBL/GenBank/DDBJ databases">
        <title>Genomic Encyclopedia of Type Strains, Phase IV (KMG-IV): sequencing the most valuable type-strain genomes for metagenomic binning, comparative biology and taxonomic classification.</title>
        <authorList>
            <person name="Goeker M."/>
        </authorList>
    </citation>
    <scope>NUCLEOTIDE SEQUENCE [LARGE SCALE GENOMIC DNA]</scope>
    <source>
        <strain evidence="1 2">DSM 101727</strain>
    </source>
</reference>
<dbReference type="Pfam" id="PF04978">
    <property type="entry name" value="MST"/>
    <property type="match status" value="1"/>
</dbReference>
<dbReference type="Proteomes" id="UP000294257">
    <property type="component" value="Unassembled WGS sequence"/>
</dbReference>
<gene>
    <name evidence="1" type="ORF">EV193_101865</name>
</gene>